<dbReference type="EMBL" id="BAABRO010000001">
    <property type="protein sequence ID" value="GAA5504731.1"/>
    <property type="molecule type" value="Genomic_DNA"/>
</dbReference>
<reference evidence="1 2" key="1">
    <citation type="submission" date="2024-02" db="EMBL/GenBank/DDBJ databases">
        <title>Rhodopirellula caenicola NBRC 110016.</title>
        <authorList>
            <person name="Ichikawa N."/>
            <person name="Katano-Makiyama Y."/>
            <person name="Hidaka K."/>
        </authorList>
    </citation>
    <scope>NUCLEOTIDE SEQUENCE [LARGE SCALE GENOMIC DNA]</scope>
    <source>
        <strain evidence="1 2">NBRC 110016</strain>
    </source>
</reference>
<dbReference type="Proteomes" id="UP001416858">
    <property type="component" value="Unassembled WGS sequence"/>
</dbReference>
<sequence length="37" mass="4605">MDFLVRQWRIRRTRKSIVRLKQQVVDEVRYEDAGRNS</sequence>
<gene>
    <name evidence="1" type="ORF">Rcae01_00170</name>
</gene>
<protein>
    <submittedName>
        <fullName evidence="1">Uncharacterized protein</fullName>
    </submittedName>
</protein>
<accession>A0ABP9VIX7</accession>
<comment type="caution">
    <text evidence="1">The sequence shown here is derived from an EMBL/GenBank/DDBJ whole genome shotgun (WGS) entry which is preliminary data.</text>
</comment>
<evidence type="ECO:0000313" key="1">
    <source>
        <dbReference type="EMBL" id="GAA5504731.1"/>
    </source>
</evidence>
<keyword evidence="2" id="KW-1185">Reference proteome</keyword>
<organism evidence="1 2">
    <name type="scientific">Novipirellula caenicola</name>
    <dbReference type="NCBI Taxonomy" id="1536901"/>
    <lineage>
        <taxon>Bacteria</taxon>
        <taxon>Pseudomonadati</taxon>
        <taxon>Planctomycetota</taxon>
        <taxon>Planctomycetia</taxon>
        <taxon>Pirellulales</taxon>
        <taxon>Pirellulaceae</taxon>
        <taxon>Novipirellula</taxon>
    </lineage>
</organism>
<proteinExistence type="predicted"/>
<name>A0ABP9VIX7_9BACT</name>
<evidence type="ECO:0000313" key="2">
    <source>
        <dbReference type="Proteomes" id="UP001416858"/>
    </source>
</evidence>